<proteinExistence type="predicted"/>
<accession>A0A2N0B4M8</accession>
<comment type="caution">
    <text evidence="1">The sequence shown here is derived from an EMBL/GenBank/DDBJ whole genome shotgun (WGS) entry which is preliminary data.</text>
</comment>
<dbReference type="AlphaFoldDB" id="A0A2N0BM17"/>
<organism evidence="1">
    <name type="scientific">Leptospira ellisii</name>
    <dbReference type="NCBI Taxonomy" id="2023197"/>
    <lineage>
        <taxon>Bacteria</taxon>
        <taxon>Pseudomonadati</taxon>
        <taxon>Spirochaetota</taxon>
        <taxon>Spirochaetia</taxon>
        <taxon>Leptospirales</taxon>
        <taxon>Leptospiraceae</taxon>
        <taxon>Leptospira</taxon>
    </lineage>
</organism>
<evidence type="ECO:0000313" key="1">
    <source>
        <dbReference type="EMBL" id="PJZ91453.1"/>
    </source>
</evidence>
<name>A0A2N0BM17_9LEPT</name>
<protein>
    <submittedName>
        <fullName evidence="1">Uncharacterized protein</fullName>
    </submittedName>
</protein>
<sequence>MWQHLKGSNRHTSLVFSMVGEVVGFKLKRNKALKNAKYLPEFESARDRIAKWNLSVLEIADPVELYLLEVYASLKLKTKYNFFEAQ</sequence>
<accession>A0A2N0BM17</accession>
<gene>
    <name evidence="1" type="ORF">CH379_18575</name>
</gene>
<dbReference type="EMBL" id="NPEF01000278">
    <property type="protein sequence ID" value="PJZ91453.1"/>
    <property type="molecule type" value="Genomic_DNA"/>
</dbReference>
<reference evidence="1" key="1">
    <citation type="submission" date="2017-07" db="EMBL/GenBank/DDBJ databases">
        <title>Leptospira spp. isolated from tropical soils.</title>
        <authorList>
            <person name="Thibeaux R."/>
            <person name="Iraola G."/>
            <person name="Ferres I."/>
            <person name="Bierque E."/>
            <person name="Girault D."/>
            <person name="Soupe-Gilbert M.-E."/>
            <person name="Picardeau M."/>
            <person name="Goarant C."/>
        </authorList>
    </citation>
    <scope>NUCLEOTIDE SEQUENCE [LARGE SCALE GENOMIC DNA]</scope>
    <source>
        <strain evidence="1">ATI7-C-A5</strain>
    </source>
</reference>